<comment type="caution">
    <text evidence="1">The sequence shown here is derived from an EMBL/GenBank/DDBJ whole genome shotgun (WGS) entry which is preliminary data.</text>
</comment>
<evidence type="ECO:0000313" key="2">
    <source>
        <dbReference type="Proteomes" id="UP000036923"/>
    </source>
</evidence>
<protein>
    <submittedName>
        <fullName evidence="1">Uncharacterized protein</fullName>
    </submittedName>
</protein>
<dbReference type="STRING" id="398512.Bccel_5460"/>
<keyword evidence="2" id="KW-1185">Reference proteome</keyword>
<accession>A0A0L6JWF9</accession>
<dbReference type="Proteomes" id="UP000036923">
    <property type="component" value="Unassembled WGS sequence"/>
</dbReference>
<evidence type="ECO:0000313" key="1">
    <source>
        <dbReference type="EMBL" id="KNY30183.1"/>
    </source>
</evidence>
<organism evidence="1 2">
    <name type="scientific">Pseudobacteroides cellulosolvens ATCC 35603 = DSM 2933</name>
    <dbReference type="NCBI Taxonomy" id="398512"/>
    <lineage>
        <taxon>Bacteria</taxon>
        <taxon>Bacillati</taxon>
        <taxon>Bacillota</taxon>
        <taxon>Clostridia</taxon>
        <taxon>Eubacteriales</taxon>
        <taxon>Oscillospiraceae</taxon>
        <taxon>Pseudobacteroides</taxon>
    </lineage>
</organism>
<proteinExistence type="predicted"/>
<sequence length="54" mass="6170">MSILMYKQRFRPPNYKKHLNAIMPISDIFATRPGASKNEVCVTGCLANFIPVTW</sequence>
<gene>
    <name evidence="1" type="ORF">Bccel_5460</name>
</gene>
<reference evidence="2" key="1">
    <citation type="submission" date="2015-07" db="EMBL/GenBank/DDBJ databases">
        <title>Near-Complete Genome Sequence of the Cellulolytic Bacterium Bacteroides (Pseudobacteroides) cellulosolvens ATCC 35603.</title>
        <authorList>
            <person name="Dassa B."/>
            <person name="Utturkar S.M."/>
            <person name="Klingeman D.M."/>
            <person name="Hurt R.A."/>
            <person name="Keller M."/>
            <person name="Xu J."/>
            <person name="Reddy Y.H.K."/>
            <person name="Borovok I."/>
            <person name="Grinberg I.R."/>
            <person name="Lamed R."/>
            <person name="Zhivin O."/>
            <person name="Bayer E.A."/>
            <person name="Brown S.D."/>
        </authorList>
    </citation>
    <scope>NUCLEOTIDE SEQUENCE [LARGE SCALE GENOMIC DNA]</scope>
    <source>
        <strain evidence="2">DSM 2933</strain>
    </source>
</reference>
<dbReference type="EMBL" id="LGTC01000001">
    <property type="protein sequence ID" value="KNY30183.1"/>
    <property type="molecule type" value="Genomic_DNA"/>
</dbReference>
<dbReference type="AlphaFoldDB" id="A0A0L6JWF9"/>
<name>A0A0L6JWF9_9FIRM</name>